<comment type="subcellular location">
    <subcellularLocation>
        <location evidence="1">Cell membrane</location>
        <topology evidence="1">Lipid-anchor</topology>
        <topology evidence="1">GPI-anchor</topology>
    </subcellularLocation>
</comment>
<evidence type="ECO:0000256" key="9">
    <source>
        <dbReference type="SAM" id="SignalP"/>
    </source>
</evidence>
<dbReference type="GO" id="GO:0098552">
    <property type="term" value="C:side of membrane"/>
    <property type="evidence" value="ECO:0007669"/>
    <property type="project" value="UniProtKB-KW"/>
</dbReference>
<dbReference type="GO" id="GO:0008289">
    <property type="term" value="F:lipid binding"/>
    <property type="evidence" value="ECO:0007669"/>
    <property type="project" value="InterPro"/>
</dbReference>
<evidence type="ECO:0000313" key="12">
    <source>
        <dbReference type="Proteomes" id="UP001346149"/>
    </source>
</evidence>
<keyword evidence="8" id="KW-0449">Lipoprotein</keyword>
<evidence type="ECO:0000256" key="4">
    <source>
        <dbReference type="ARBA" id="ARBA00022622"/>
    </source>
</evidence>
<protein>
    <recommendedName>
        <fullName evidence="10">Bifunctional inhibitor/plant lipid transfer protein/seed storage helical domain-containing protein</fullName>
    </recommendedName>
</protein>
<feature type="domain" description="Bifunctional inhibitor/plant lipid transfer protein/seed storage helical" evidence="10">
    <location>
        <begin position="12"/>
        <end position="102"/>
    </location>
</feature>
<evidence type="ECO:0000256" key="5">
    <source>
        <dbReference type="ARBA" id="ARBA00022729"/>
    </source>
</evidence>
<dbReference type="InterPro" id="IPR000528">
    <property type="entry name" value="Plant_nsLTP"/>
</dbReference>
<name>A0AAN7MAY3_TRANT</name>
<dbReference type="Proteomes" id="UP001346149">
    <property type="component" value="Unassembled WGS sequence"/>
</dbReference>
<evidence type="ECO:0000256" key="7">
    <source>
        <dbReference type="ARBA" id="ARBA00023180"/>
    </source>
</evidence>
<feature type="signal peptide" evidence="9">
    <location>
        <begin position="1"/>
        <end position="23"/>
    </location>
</feature>
<dbReference type="InterPro" id="IPR016140">
    <property type="entry name" value="Bifunc_inhib/LTP/seed_store"/>
</dbReference>
<evidence type="ECO:0000256" key="3">
    <source>
        <dbReference type="ARBA" id="ARBA00022475"/>
    </source>
</evidence>
<organism evidence="11 12">
    <name type="scientific">Trapa natans</name>
    <name type="common">Water chestnut</name>
    <dbReference type="NCBI Taxonomy" id="22666"/>
    <lineage>
        <taxon>Eukaryota</taxon>
        <taxon>Viridiplantae</taxon>
        <taxon>Streptophyta</taxon>
        <taxon>Embryophyta</taxon>
        <taxon>Tracheophyta</taxon>
        <taxon>Spermatophyta</taxon>
        <taxon>Magnoliopsida</taxon>
        <taxon>eudicotyledons</taxon>
        <taxon>Gunneridae</taxon>
        <taxon>Pentapetalae</taxon>
        <taxon>rosids</taxon>
        <taxon>malvids</taxon>
        <taxon>Myrtales</taxon>
        <taxon>Lythraceae</taxon>
        <taxon>Trapa</taxon>
    </lineage>
</organism>
<evidence type="ECO:0000256" key="6">
    <source>
        <dbReference type="ARBA" id="ARBA00023157"/>
    </source>
</evidence>
<dbReference type="GO" id="GO:0005886">
    <property type="term" value="C:plasma membrane"/>
    <property type="evidence" value="ECO:0007669"/>
    <property type="project" value="UniProtKB-SubCell"/>
</dbReference>
<keyword evidence="5 9" id="KW-0732">Signal</keyword>
<dbReference type="EMBL" id="JAXQNO010000002">
    <property type="protein sequence ID" value="KAK4802239.1"/>
    <property type="molecule type" value="Genomic_DNA"/>
</dbReference>
<comment type="caution">
    <text evidence="11">The sequence shown here is derived from an EMBL/GenBank/DDBJ whole genome shotgun (WGS) entry which is preliminary data.</text>
</comment>
<dbReference type="AlphaFoldDB" id="A0AAN7MAY3"/>
<reference evidence="11 12" key="1">
    <citation type="journal article" date="2023" name="Hortic Res">
        <title>Pangenome of water caltrop reveals structural variations and asymmetric subgenome divergence after allopolyploidization.</title>
        <authorList>
            <person name="Zhang X."/>
            <person name="Chen Y."/>
            <person name="Wang L."/>
            <person name="Yuan Y."/>
            <person name="Fang M."/>
            <person name="Shi L."/>
            <person name="Lu R."/>
            <person name="Comes H.P."/>
            <person name="Ma Y."/>
            <person name="Chen Y."/>
            <person name="Huang G."/>
            <person name="Zhou Y."/>
            <person name="Zheng Z."/>
            <person name="Qiu Y."/>
        </authorList>
    </citation>
    <scope>NUCLEOTIDE SEQUENCE [LARGE SCALE GENOMIC DNA]</scope>
    <source>
        <strain evidence="11">F231</strain>
    </source>
</reference>
<dbReference type="GO" id="GO:0006869">
    <property type="term" value="P:lipid transport"/>
    <property type="evidence" value="ECO:0007669"/>
    <property type="project" value="InterPro"/>
</dbReference>
<dbReference type="InterPro" id="IPR036312">
    <property type="entry name" value="Bifun_inhib/LTP/seed_sf"/>
</dbReference>
<dbReference type="PANTHER" id="PTHR33044">
    <property type="entry name" value="BIFUNCTIONAL INHIBITOR/LIPID-TRANSFER PROTEIN/SEED STORAGE 2S ALBUMIN SUPERFAMILY PROTEIN-RELATED"/>
    <property type="match status" value="1"/>
</dbReference>
<keyword evidence="4" id="KW-0472">Membrane</keyword>
<dbReference type="Pfam" id="PF14368">
    <property type="entry name" value="LTP_2"/>
    <property type="match status" value="1"/>
</dbReference>
<dbReference type="CDD" id="cd00010">
    <property type="entry name" value="AAI_LTSS"/>
    <property type="match status" value="1"/>
</dbReference>
<evidence type="ECO:0000256" key="8">
    <source>
        <dbReference type="ARBA" id="ARBA00023288"/>
    </source>
</evidence>
<gene>
    <name evidence="11" type="ORF">SAY86_000442</name>
</gene>
<keyword evidence="4" id="KW-0336">GPI-anchor</keyword>
<evidence type="ECO:0000313" key="11">
    <source>
        <dbReference type="EMBL" id="KAK4802239.1"/>
    </source>
</evidence>
<proteinExistence type="inferred from homology"/>
<keyword evidence="7" id="KW-0325">Glycoprotein</keyword>
<feature type="chain" id="PRO_5043006547" description="Bifunctional inhibitor/plant lipid transfer protein/seed storage helical domain-containing protein" evidence="9">
    <location>
        <begin position="24"/>
        <end position="154"/>
    </location>
</feature>
<dbReference type="PRINTS" id="PR00382">
    <property type="entry name" value="LIPIDTRNSFER"/>
</dbReference>
<sequence>MVSVKLVVAAFVLAALAAAVAEGQSTPSCAQKLEPCVQYLNGTSTPSEACCSPLREMVTNEKGCLCTVYKTPGFLASLGVNSTQVAALAMSCGVNADANTVCSAANAPSPTVLPSTPKPPSVMAGGDDGNASRRIRGLGLPSIILLAALTILCI</sequence>
<dbReference type="SUPFAM" id="SSF47699">
    <property type="entry name" value="Bifunctional inhibitor/lipid-transfer protein/seed storage 2S albumin"/>
    <property type="match status" value="1"/>
</dbReference>
<comment type="similarity">
    <text evidence="2">Belongs to the plant LTP family.</text>
</comment>
<evidence type="ECO:0000256" key="1">
    <source>
        <dbReference type="ARBA" id="ARBA00004609"/>
    </source>
</evidence>
<accession>A0AAN7MAY3</accession>
<dbReference type="Gene3D" id="1.10.110.10">
    <property type="entry name" value="Plant lipid-transfer and hydrophobic proteins"/>
    <property type="match status" value="1"/>
</dbReference>
<evidence type="ECO:0000256" key="2">
    <source>
        <dbReference type="ARBA" id="ARBA00009748"/>
    </source>
</evidence>
<keyword evidence="12" id="KW-1185">Reference proteome</keyword>
<dbReference type="InterPro" id="IPR043325">
    <property type="entry name" value="LTSS"/>
</dbReference>
<keyword evidence="6" id="KW-1015">Disulfide bond</keyword>
<evidence type="ECO:0000259" key="10">
    <source>
        <dbReference type="Pfam" id="PF14368"/>
    </source>
</evidence>
<keyword evidence="3" id="KW-1003">Cell membrane</keyword>